<comment type="caution">
    <text evidence="2">The sequence shown here is derived from an EMBL/GenBank/DDBJ whole genome shotgun (WGS) entry which is preliminary data.</text>
</comment>
<protein>
    <submittedName>
        <fullName evidence="2">Nucleoside-diphosphate-sugar epimerase</fullName>
    </submittedName>
</protein>
<keyword evidence="3" id="KW-1185">Reference proteome</keyword>
<dbReference type="RefSeq" id="WP_221290299.1">
    <property type="nucleotide sequence ID" value="NZ_JACHGW010000005.1"/>
</dbReference>
<reference evidence="2 3" key="1">
    <citation type="submission" date="2020-08" db="EMBL/GenBank/DDBJ databases">
        <title>Genomic Encyclopedia of Type Strains, Phase IV (KMG-IV): sequencing the most valuable type-strain genomes for metagenomic binning, comparative biology and taxonomic classification.</title>
        <authorList>
            <person name="Goeker M."/>
        </authorList>
    </citation>
    <scope>NUCLEOTIDE SEQUENCE [LARGE SCALE GENOMIC DNA]</scope>
    <source>
        <strain evidence="2 3">DSM 23562</strain>
    </source>
</reference>
<dbReference type="InterPro" id="IPR001509">
    <property type="entry name" value="Epimerase_deHydtase"/>
</dbReference>
<dbReference type="InterPro" id="IPR036291">
    <property type="entry name" value="NAD(P)-bd_dom_sf"/>
</dbReference>
<dbReference type="EMBL" id="JACHGW010000005">
    <property type="protein sequence ID" value="MBB6053074.1"/>
    <property type="molecule type" value="Genomic_DNA"/>
</dbReference>
<organism evidence="2 3">
    <name type="scientific">Armatimonas rosea</name>
    <dbReference type="NCBI Taxonomy" id="685828"/>
    <lineage>
        <taxon>Bacteria</taxon>
        <taxon>Bacillati</taxon>
        <taxon>Armatimonadota</taxon>
        <taxon>Armatimonadia</taxon>
        <taxon>Armatimonadales</taxon>
        <taxon>Armatimonadaceae</taxon>
        <taxon>Armatimonas</taxon>
    </lineage>
</organism>
<dbReference type="InterPro" id="IPR050177">
    <property type="entry name" value="Lipid_A_modif_metabolic_enz"/>
</dbReference>
<proteinExistence type="predicted"/>
<evidence type="ECO:0000259" key="1">
    <source>
        <dbReference type="Pfam" id="PF01370"/>
    </source>
</evidence>
<dbReference type="Proteomes" id="UP000520814">
    <property type="component" value="Unassembled WGS sequence"/>
</dbReference>
<dbReference type="Pfam" id="PF01370">
    <property type="entry name" value="Epimerase"/>
    <property type="match status" value="1"/>
</dbReference>
<name>A0A7W9W832_ARMRO</name>
<evidence type="ECO:0000313" key="3">
    <source>
        <dbReference type="Proteomes" id="UP000520814"/>
    </source>
</evidence>
<dbReference type="Gene3D" id="3.40.50.720">
    <property type="entry name" value="NAD(P)-binding Rossmann-like Domain"/>
    <property type="match status" value="1"/>
</dbReference>
<feature type="domain" description="NAD-dependent epimerase/dehydratase" evidence="1">
    <location>
        <begin position="6"/>
        <end position="154"/>
    </location>
</feature>
<dbReference type="PANTHER" id="PTHR43245">
    <property type="entry name" value="BIFUNCTIONAL POLYMYXIN RESISTANCE PROTEIN ARNA"/>
    <property type="match status" value="1"/>
</dbReference>
<evidence type="ECO:0000313" key="2">
    <source>
        <dbReference type="EMBL" id="MBB6053074.1"/>
    </source>
</evidence>
<dbReference type="SUPFAM" id="SSF51735">
    <property type="entry name" value="NAD(P)-binding Rossmann-fold domains"/>
    <property type="match status" value="1"/>
</dbReference>
<gene>
    <name evidence="2" type="ORF">HNQ39_004906</name>
</gene>
<accession>A0A7W9W832</accession>
<dbReference type="AlphaFoldDB" id="A0A7W9W832"/>
<sequence>MGKARVLVTGAAGVAGRETARQLLVAGFEVRMADVGAPPKDAELAGVEFVRCDTRSPQDVEAAVEGCEGVVHLAAWHCGHIPPVSDATIFAVNVDGTFYVLEACVKFGVKAVAYASSMAYGHGGVYSVTKVIGEDLCRTWHNRTRRPITLLRYHDFVPKPYLAFGEKLLRNGVDARDVAASNVASISKGLEGGFGVLRSVIHTNHGMPADVVGDFKTHGLAWCEAQVPGSGALIAKYGITFPERVEQHDMSEAASVLGWTPQISFVTFLQDLAAREARGEDIRALWAPGLLPTAG</sequence>